<organism evidence="2">
    <name type="scientific">Loa loa</name>
    <name type="common">Eye worm</name>
    <name type="synonym">Filaria loa</name>
    <dbReference type="NCBI Taxonomy" id="7209"/>
    <lineage>
        <taxon>Eukaryota</taxon>
        <taxon>Metazoa</taxon>
        <taxon>Ecdysozoa</taxon>
        <taxon>Nematoda</taxon>
        <taxon>Chromadorea</taxon>
        <taxon>Rhabditida</taxon>
        <taxon>Spirurina</taxon>
        <taxon>Spiruromorpha</taxon>
        <taxon>Filarioidea</taxon>
        <taxon>Onchocercidae</taxon>
        <taxon>Loa</taxon>
    </lineage>
</organism>
<accession>A0A1S0UK05</accession>
<proteinExistence type="predicted"/>
<dbReference type="EMBL" id="JH712103">
    <property type="protein sequence ID" value="EJD75863.1"/>
    <property type="molecule type" value="Genomic_DNA"/>
</dbReference>
<evidence type="ECO:0000256" key="1">
    <source>
        <dbReference type="SAM" id="MobiDB-lite"/>
    </source>
</evidence>
<dbReference type="GeneID" id="31251564"/>
<sequence>MPGMTFMHGPISIKHKPVLDIENRYLSGMTLCLSDIIPRTSHMWLRSIPDHMVLYLTKWPVSFKINVEKDEMQLKDNLHQGFVELCNDGETSSLRIFYLEHGEGRLERECTQISGLERAEDCSSLVFRICRLKSGIDCNECICCKDIASNRLSARDNHHQQSVVQKRTLVKQLSKFQQISVTHQAYVARYAPPYVLLMPNRPQKLMELGDLIKWKNSRKVVPQHVKNWNQKRKPFTSTEIYLCSPSKRFTHEPQKEANSILLDPLTKQHPEEPLKEGVLEINNITVKSNSLAKKITNLDDAFSYTHSRQSTSDLSKSFERLSAGTDAVSPKG</sequence>
<dbReference type="CTD" id="31251564"/>
<gene>
    <name evidence="2" type="ORF">LOAG_17075</name>
</gene>
<name>A0A1S0UK05_LOALO</name>
<dbReference type="KEGG" id="loa:LOAG_17075"/>
<feature type="region of interest" description="Disordered" evidence="1">
    <location>
        <begin position="313"/>
        <end position="332"/>
    </location>
</feature>
<reference evidence="2" key="1">
    <citation type="submission" date="2012-04" db="EMBL/GenBank/DDBJ databases">
        <title>The Genome Sequence of Loa loa.</title>
        <authorList>
            <consortium name="The Broad Institute Genome Sequencing Platform"/>
            <consortium name="Broad Institute Genome Sequencing Center for Infectious Disease"/>
            <person name="Nutman T.B."/>
            <person name="Fink D.L."/>
            <person name="Russ C."/>
            <person name="Young S."/>
            <person name="Zeng Q."/>
            <person name="Gargeya S."/>
            <person name="Alvarado L."/>
            <person name="Berlin A."/>
            <person name="Chapman S.B."/>
            <person name="Chen Z."/>
            <person name="Freedman E."/>
            <person name="Gellesch M."/>
            <person name="Goldberg J."/>
            <person name="Griggs A."/>
            <person name="Gujja S."/>
            <person name="Heilman E.R."/>
            <person name="Heiman D."/>
            <person name="Howarth C."/>
            <person name="Mehta T."/>
            <person name="Neiman D."/>
            <person name="Pearson M."/>
            <person name="Roberts A."/>
            <person name="Saif S."/>
            <person name="Shea T."/>
            <person name="Shenoy N."/>
            <person name="Sisk P."/>
            <person name="Stolte C."/>
            <person name="Sykes S."/>
            <person name="White J."/>
            <person name="Yandava C."/>
            <person name="Haas B."/>
            <person name="Henn M.R."/>
            <person name="Nusbaum C."/>
            <person name="Birren B."/>
        </authorList>
    </citation>
    <scope>NUCLEOTIDE SEQUENCE [LARGE SCALE GENOMIC DNA]</scope>
</reference>
<dbReference type="OrthoDB" id="5813749at2759"/>
<evidence type="ECO:0000313" key="2">
    <source>
        <dbReference type="EMBL" id="EJD75863.1"/>
    </source>
</evidence>
<dbReference type="InParanoid" id="A0A1S0UK05"/>
<dbReference type="AlphaFoldDB" id="A0A1S0UK05"/>
<dbReference type="RefSeq" id="XP_020306698.1">
    <property type="nucleotide sequence ID" value="XM_020449736.1"/>
</dbReference>
<protein>
    <submittedName>
        <fullName evidence="2">Uncharacterized protein</fullName>
    </submittedName>
</protein>